<dbReference type="InterPro" id="IPR036525">
    <property type="entry name" value="Tubulin/FtsZ_GTPase_sf"/>
</dbReference>
<keyword evidence="12" id="KW-0539">Nucleus</keyword>
<dbReference type="GO" id="GO:0007017">
    <property type="term" value="P:microtubule-based process"/>
    <property type="evidence" value="ECO:0007669"/>
    <property type="project" value="InterPro"/>
</dbReference>
<dbReference type="InterPro" id="IPR000217">
    <property type="entry name" value="Tubulin"/>
</dbReference>
<feature type="domain" description="Tubulin/FtsZ GTPase" evidence="17">
    <location>
        <begin position="40"/>
        <end position="240"/>
    </location>
</feature>
<name>A0A498LBY1_LABRO</name>
<keyword evidence="6" id="KW-0963">Cytoplasm</keyword>
<dbReference type="Gene3D" id="3.40.50.1440">
    <property type="entry name" value="Tubulin/FtsZ, GTPase domain"/>
    <property type="match status" value="1"/>
</dbReference>
<dbReference type="SUPFAM" id="SSF52490">
    <property type="entry name" value="Tubulin nucleotide-binding domain-like"/>
    <property type="match status" value="1"/>
</dbReference>
<evidence type="ECO:0000256" key="11">
    <source>
        <dbReference type="ARBA" id="ARBA00023212"/>
    </source>
</evidence>
<dbReference type="PRINTS" id="PR01161">
    <property type="entry name" value="TUBULIN"/>
</dbReference>
<evidence type="ECO:0000256" key="12">
    <source>
        <dbReference type="ARBA" id="ARBA00023242"/>
    </source>
</evidence>
<evidence type="ECO:0000256" key="6">
    <source>
        <dbReference type="ARBA" id="ARBA00022490"/>
    </source>
</evidence>
<dbReference type="SUPFAM" id="SSF55307">
    <property type="entry name" value="Tubulin C-terminal domain-like"/>
    <property type="match status" value="1"/>
</dbReference>
<protein>
    <recommendedName>
        <fullName evidence="5">Tubulin delta chain</fullName>
    </recommendedName>
    <alternativeName>
        <fullName evidence="14">Delta-tubulin</fullName>
    </alternativeName>
</protein>
<accession>A0A498LBY1</accession>
<organism evidence="18 19">
    <name type="scientific">Labeo rohita</name>
    <name type="common">Indian major carp</name>
    <name type="synonym">Cyprinus rohita</name>
    <dbReference type="NCBI Taxonomy" id="84645"/>
    <lineage>
        <taxon>Eukaryota</taxon>
        <taxon>Metazoa</taxon>
        <taxon>Chordata</taxon>
        <taxon>Craniata</taxon>
        <taxon>Vertebrata</taxon>
        <taxon>Euteleostomi</taxon>
        <taxon>Actinopterygii</taxon>
        <taxon>Neopterygii</taxon>
        <taxon>Teleostei</taxon>
        <taxon>Ostariophysi</taxon>
        <taxon>Cypriniformes</taxon>
        <taxon>Cyprinidae</taxon>
        <taxon>Labeoninae</taxon>
        <taxon>Labeonini</taxon>
        <taxon>Labeo</taxon>
    </lineage>
</organism>
<evidence type="ECO:0000256" key="16">
    <source>
        <dbReference type="RuleBase" id="RU000352"/>
    </source>
</evidence>
<dbReference type="CDD" id="cd02189">
    <property type="entry name" value="delta_zeta_tubulin-like"/>
    <property type="match status" value="1"/>
</dbReference>
<gene>
    <name evidence="18" type="ORF">ROHU_034195</name>
</gene>
<dbReference type="Proteomes" id="UP000290572">
    <property type="component" value="Unassembled WGS sequence"/>
</dbReference>
<keyword evidence="13" id="KW-0966">Cell projection</keyword>
<dbReference type="GO" id="GO:0005200">
    <property type="term" value="F:structural constituent of cytoskeleton"/>
    <property type="evidence" value="ECO:0007669"/>
    <property type="project" value="InterPro"/>
</dbReference>
<keyword evidence="11" id="KW-0206">Cytoskeleton</keyword>
<dbReference type="AlphaFoldDB" id="A0A498LBY1"/>
<keyword evidence="10 16" id="KW-0342">GTP-binding</keyword>
<evidence type="ECO:0000256" key="15">
    <source>
        <dbReference type="ARBA" id="ARBA00046149"/>
    </source>
</evidence>
<evidence type="ECO:0000256" key="7">
    <source>
        <dbReference type="ARBA" id="ARBA00022701"/>
    </source>
</evidence>
<dbReference type="InterPro" id="IPR003008">
    <property type="entry name" value="Tubulin_FtsZ_GTPase"/>
</dbReference>
<dbReference type="GO" id="GO:0005634">
    <property type="term" value="C:nucleus"/>
    <property type="evidence" value="ECO:0007669"/>
    <property type="project" value="UniProtKB-SubCell"/>
</dbReference>
<evidence type="ECO:0000256" key="8">
    <source>
        <dbReference type="ARBA" id="ARBA00022741"/>
    </source>
</evidence>
<dbReference type="Gene3D" id="1.10.510.10">
    <property type="entry name" value="Transferase(Phosphotransferase) domain 1"/>
    <property type="match status" value="1"/>
</dbReference>
<dbReference type="EMBL" id="QBIY01013465">
    <property type="protein sequence ID" value="RXN04014.1"/>
    <property type="molecule type" value="Genomic_DNA"/>
</dbReference>
<comment type="subcellular location">
    <subcellularLocation>
        <location evidence="3">Cell projection</location>
        <location evidence="3">Cilium</location>
    </subcellularLocation>
    <subcellularLocation>
        <location evidence="1">Cytoplasm</location>
        <location evidence="1">Cytoskeleton</location>
        <location evidence="1">Microtubule organizing center</location>
        <location evidence="1">Centrosome</location>
        <location evidence="1">Centriole</location>
    </subcellularLocation>
    <subcellularLocation>
        <location evidence="2">Nucleus</location>
    </subcellularLocation>
</comment>
<dbReference type="InterPro" id="IPR002967">
    <property type="entry name" value="Delta_tubulin"/>
</dbReference>
<evidence type="ECO:0000256" key="5">
    <source>
        <dbReference type="ARBA" id="ARBA00014184"/>
    </source>
</evidence>
<comment type="similarity">
    <text evidence="4 16">Belongs to the tubulin family.</text>
</comment>
<evidence type="ECO:0000259" key="17">
    <source>
        <dbReference type="SMART" id="SM00864"/>
    </source>
</evidence>
<evidence type="ECO:0000256" key="1">
    <source>
        <dbReference type="ARBA" id="ARBA00004114"/>
    </source>
</evidence>
<dbReference type="STRING" id="84645.A0A498LBY1"/>
<dbReference type="GO" id="GO:0005525">
    <property type="term" value="F:GTP binding"/>
    <property type="evidence" value="ECO:0007669"/>
    <property type="project" value="UniProtKB-UniRule"/>
</dbReference>
<dbReference type="PROSITE" id="PS00227">
    <property type="entry name" value="TUBULIN"/>
    <property type="match status" value="1"/>
</dbReference>
<dbReference type="GO" id="GO:0005814">
    <property type="term" value="C:centriole"/>
    <property type="evidence" value="ECO:0007669"/>
    <property type="project" value="UniProtKB-SubCell"/>
</dbReference>
<dbReference type="Pfam" id="PF00091">
    <property type="entry name" value="Tubulin"/>
    <property type="match status" value="1"/>
</dbReference>
<keyword evidence="7 16" id="KW-0493">Microtubule</keyword>
<evidence type="ECO:0000256" key="2">
    <source>
        <dbReference type="ARBA" id="ARBA00004123"/>
    </source>
</evidence>
<sequence>MSVVSLQLGQCGNQIGHELFSVISDDSNGPNRKKYKQCSDDRFFYETSAGELVARAVLVDMEPKVISQAIAKASKSGRWRYGDKAHFSQKQGSGNNWANGFCVHGPRHEEAVEDLVRKEIERCDRLAGIFTMMSVAGGTGSGVGTYITQRLRDLYPNSFILNQVTWPYGAGEVIVQNYNSVLTLSHLYQLSDAILVHENDTVHKICSRLMNIKHISISDVNKVIAHQLASVLQPAYTADSPCHYSTNPIGELMSSLVSHPEYKLLSLCNIPQMSSTSLAYSVFNWPGLLKHLRQMLIASARMEEAPTSEVPPAAEEQPEQDVLDRDDIVAVKFSVKAPNMPYITEPGHPKCFPLEIGLTLMANKGPSAPEIIKLLDWQEETDHYIMVMERPFPCMDLLSFKQLLFEMVCRDFPIAEDLYMTAANIWTSPGLSQECCELICDCLQPKPKKRLALEKIHLHDWFKVMD</sequence>
<dbReference type="Gene3D" id="3.30.200.20">
    <property type="entry name" value="Phosphorylase Kinase, domain 1"/>
    <property type="match status" value="1"/>
</dbReference>
<dbReference type="SUPFAM" id="SSF56112">
    <property type="entry name" value="Protein kinase-like (PK-like)"/>
    <property type="match status" value="1"/>
</dbReference>
<dbReference type="PRINTS" id="PR01224">
    <property type="entry name" value="DELTATUBULIN"/>
</dbReference>
<dbReference type="SMART" id="SM00864">
    <property type="entry name" value="Tubulin"/>
    <property type="match status" value="1"/>
</dbReference>
<dbReference type="GO" id="GO:0005929">
    <property type="term" value="C:cilium"/>
    <property type="evidence" value="ECO:0007669"/>
    <property type="project" value="UniProtKB-SubCell"/>
</dbReference>
<keyword evidence="9" id="KW-0970">Cilium biogenesis/degradation</keyword>
<evidence type="ECO:0000256" key="9">
    <source>
        <dbReference type="ARBA" id="ARBA00022794"/>
    </source>
</evidence>
<comment type="function">
    <text evidence="15">Acts as a positive regulator of hedgehog signaling and regulates ciliary function.</text>
</comment>
<evidence type="ECO:0000256" key="13">
    <source>
        <dbReference type="ARBA" id="ARBA00023273"/>
    </source>
</evidence>
<evidence type="ECO:0000256" key="10">
    <source>
        <dbReference type="ARBA" id="ARBA00023134"/>
    </source>
</evidence>
<dbReference type="FunFam" id="3.40.50.1440:FF:000021">
    <property type="entry name" value="Tubulin delta chain"/>
    <property type="match status" value="1"/>
</dbReference>
<dbReference type="GO" id="GO:0030030">
    <property type="term" value="P:cell projection organization"/>
    <property type="evidence" value="ECO:0007669"/>
    <property type="project" value="UniProtKB-KW"/>
</dbReference>
<proteinExistence type="inferred from homology"/>
<keyword evidence="19" id="KW-1185">Reference proteome</keyword>
<dbReference type="PANTHER" id="PTHR11588">
    <property type="entry name" value="TUBULIN"/>
    <property type="match status" value="1"/>
</dbReference>
<keyword evidence="8 16" id="KW-0547">Nucleotide-binding</keyword>
<reference evidence="18 19" key="1">
    <citation type="submission" date="2018-03" db="EMBL/GenBank/DDBJ databases">
        <title>Draft genome sequence of Rohu Carp (Labeo rohita).</title>
        <authorList>
            <person name="Das P."/>
            <person name="Kushwaha B."/>
            <person name="Joshi C.G."/>
            <person name="Kumar D."/>
            <person name="Nagpure N.S."/>
            <person name="Sahoo L."/>
            <person name="Das S.P."/>
            <person name="Bit A."/>
            <person name="Patnaik S."/>
            <person name="Meher P.K."/>
            <person name="Jayasankar P."/>
            <person name="Koringa P.G."/>
            <person name="Patel N.V."/>
            <person name="Hinsu A.T."/>
            <person name="Kumar R."/>
            <person name="Pandey M."/>
            <person name="Agarwal S."/>
            <person name="Srivastava S."/>
            <person name="Singh M."/>
            <person name="Iquebal M.A."/>
            <person name="Jaiswal S."/>
            <person name="Angadi U.B."/>
            <person name="Kumar N."/>
            <person name="Raza M."/>
            <person name="Shah T.M."/>
            <person name="Rai A."/>
            <person name="Jena J.K."/>
        </authorList>
    </citation>
    <scope>NUCLEOTIDE SEQUENCE [LARGE SCALE GENOMIC DNA]</scope>
    <source>
        <strain evidence="18">DASCIFA01</strain>
        <tissue evidence="18">Testis</tissue>
    </source>
</reference>
<comment type="caution">
    <text evidence="18">The sequence shown here is derived from an EMBL/GenBank/DDBJ whole genome shotgun (WGS) entry which is preliminary data.</text>
</comment>
<evidence type="ECO:0000256" key="3">
    <source>
        <dbReference type="ARBA" id="ARBA00004138"/>
    </source>
</evidence>
<evidence type="ECO:0000256" key="14">
    <source>
        <dbReference type="ARBA" id="ARBA00030594"/>
    </source>
</evidence>
<evidence type="ECO:0000313" key="19">
    <source>
        <dbReference type="Proteomes" id="UP000290572"/>
    </source>
</evidence>
<dbReference type="InterPro" id="IPR008280">
    <property type="entry name" value="Tub_FtsZ_C"/>
</dbReference>
<dbReference type="InterPro" id="IPR011009">
    <property type="entry name" value="Kinase-like_dom_sf"/>
</dbReference>
<evidence type="ECO:0000313" key="18">
    <source>
        <dbReference type="EMBL" id="RXN04014.1"/>
    </source>
</evidence>
<evidence type="ECO:0000256" key="4">
    <source>
        <dbReference type="ARBA" id="ARBA00009636"/>
    </source>
</evidence>
<dbReference type="GO" id="GO:0005874">
    <property type="term" value="C:microtubule"/>
    <property type="evidence" value="ECO:0007669"/>
    <property type="project" value="UniProtKB-KW"/>
</dbReference>
<dbReference type="InterPro" id="IPR017975">
    <property type="entry name" value="Tubulin_CS"/>
</dbReference>